<name>A0A7W6Q7M5_9RHOB</name>
<comment type="caution">
    <text evidence="3">The sequence shown here is derived from an EMBL/GenBank/DDBJ whole genome shotgun (WGS) entry which is preliminary data.</text>
</comment>
<evidence type="ECO:0000259" key="2">
    <source>
        <dbReference type="Pfam" id="PF14326"/>
    </source>
</evidence>
<evidence type="ECO:0000313" key="3">
    <source>
        <dbReference type="EMBL" id="MBB4176020.1"/>
    </source>
</evidence>
<protein>
    <recommendedName>
        <fullName evidence="2">DUF4384 domain-containing protein</fullName>
    </recommendedName>
</protein>
<proteinExistence type="predicted"/>
<accession>A0A7W6Q7M5</accession>
<dbReference type="Pfam" id="PF14326">
    <property type="entry name" value="DUF4384"/>
    <property type="match status" value="1"/>
</dbReference>
<gene>
    <name evidence="3" type="ORF">GGR93_003828</name>
</gene>
<keyword evidence="4" id="KW-1185">Reference proteome</keyword>
<dbReference type="InterPro" id="IPR025493">
    <property type="entry name" value="DUF4384"/>
</dbReference>
<feature type="region of interest" description="Disordered" evidence="1">
    <location>
        <begin position="167"/>
        <end position="207"/>
    </location>
</feature>
<feature type="domain" description="DUF4384" evidence="2">
    <location>
        <begin position="344"/>
        <end position="426"/>
    </location>
</feature>
<evidence type="ECO:0000313" key="4">
    <source>
        <dbReference type="Proteomes" id="UP000565745"/>
    </source>
</evidence>
<organism evidence="3 4">
    <name type="scientific">Sulfitobacter noctilucicola</name>
    <dbReference type="NCBI Taxonomy" id="1342301"/>
    <lineage>
        <taxon>Bacteria</taxon>
        <taxon>Pseudomonadati</taxon>
        <taxon>Pseudomonadota</taxon>
        <taxon>Alphaproteobacteria</taxon>
        <taxon>Rhodobacterales</taxon>
        <taxon>Roseobacteraceae</taxon>
        <taxon>Sulfitobacter</taxon>
    </lineage>
</organism>
<reference evidence="3 4" key="1">
    <citation type="submission" date="2020-08" db="EMBL/GenBank/DDBJ databases">
        <title>Genomic Encyclopedia of Type Strains, Phase IV (KMG-IV): sequencing the most valuable type-strain genomes for metagenomic binning, comparative biology and taxonomic classification.</title>
        <authorList>
            <person name="Goeker M."/>
        </authorList>
    </citation>
    <scope>NUCLEOTIDE SEQUENCE [LARGE SCALE GENOMIC DNA]</scope>
    <source>
        <strain evidence="3 4">DSM 101015</strain>
    </source>
</reference>
<feature type="compositionally biased region" description="Polar residues" evidence="1">
    <location>
        <begin position="187"/>
        <end position="199"/>
    </location>
</feature>
<dbReference type="AlphaFoldDB" id="A0A7W6Q7M5"/>
<sequence>MRSNAGIWLLGLALSALLHFGAAVGLMAALQPQPVSDQPTPESRLNVEAQEVARTDATQQTPASDEAARQDGDVANLGSGEIAQSRAEPLDAPSDQARAQSLPTLTAVSAKAPAERLENVATPQADVQVAAGLPIQTSAALSLPVAVSATTSVKPDRISSLPTQTVMTAPTLPEPASAIAKPPETAPTPSFEPSRTALSEQAPEVTSGKATLAFPSSGPVDPVSLAAFQSFTQTTQTSGSDVRDSLSAALSVPCARMQVLFDPDTVTLQLTGHVPTAADRAPVLKALETQMGTDIKVAENLLVLPAPQCGALSGIANVGLPQSTDQITNPMIVGADTHARAFRYVTGDPLVLDLTAPDYPAYIYVDYFDADGNVIHLSPNDQTPLQKAEPETALQIGARTAQEAGLFVTIGPPYGQEIAAAFASSVPLYSGNRPLVEPAEPYLAWLKGQVENARQATADFKGEWVYFFVTTAAQ</sequence>
<dbReference type="EMBL" id="JACIFU010000007">
    <property type="protein sequence ID" value="MBB4176020.1"/>
    <property type="molecule type" value="Genomic_DNA"/>
</dbReference>
<evidence type="ECO:0000256" key="1">
    <source>
        <dbReference type="SAM" id="MobiDB-lite"/>
    </source>
</evidence>
<dbReference type="Proteomes" id="UP000565745">
    <property type="component" value="Unassembled WGS sequence"/>
</dbReference>